<reference evidence="2" key="1">
    <citation type="journal article" date="2017" name="Plant J.">
        <title>The pomegranate (Punica granatum L.) genome and the genomics of punicalagin biosynthesis.</title>
        <authorList>
            <person name="Qin G."/>
            <person name="Xu C."/>
            <person name="Ming R."/>
            <person name="Tang H."/>
            <person name="Guyot R."/>
            <person name="Kramer E.M."/>
            <person name="Hu Y."/>
            <person name="Yi X."/>
            <person name="Qi Y."/>
            <person name="Xu X."/>
            <person name="Gao Z."/>
            <person name="Pan H."/>
            <person name="Jian J."/>
            <person name="Tian Y."/>
            <person name="Yue Z."/>
            <person name="Xu Y."/>
        </authorList>
    </citation>
    <scope>NUCLEOTIDE SEQUENCE [LARGE SCALE GENOMIC DNA]</scope>
    <source>
        <strain evidence="2">cv. Dabenzi</strain>
    </source>
</reference>
<name>A0A218WAF6_PUNGR</name>
<sequence>MFMFWGLQHKEIAGDAVSSFGARVDSPDCNMYIFTLQTVSRTYLPYFSVSSSLDTDIAHLNHRLTKLGVEVQSTRAPERQELLQKRPRGGFRPELLIGVKDPATVSEVCEERTVEAVGASCIEGDPPGAVSPWGQSDWSWERKDGMIDGLALLAVVFVKLYSL</sequence>
<gene>
    <name evidence="1" type="ORF">CDL15_Pgr025706</name>
</gene>
<protein>
    <submittedName>
        <fullName evidence="1">Uncharacterized protein</fullName>
    </submittedName>
</protein>
<accession>A0A218WAF6</accession>
<comment type="caution">
    <text evidence="1">The sequence shown here is derived from an EMBL/GenBank/DDBJ whole genome shotgun (WGS) entry which is preliminary data.</text>
</comment>
<evidence type="ECO:0000313" key="1">
    <source>
        <dbReference type="EMBL" id="OWM69857.1"/>
    </source>
</evidence>
<organism evidence="1 2">
    <name type="scientific">Punica granatum</name>
    <name type="common">Pomegranate</name>
    <dbReference type="NCBI Taxonomy" id="22663"/>
    <lineage>
        <taxon>Eukaryota</taxon>
        <taxon>Viridiplantae</taxon>
        <taxon>Streptophyta</taxon>
        <taxon>Embryophyta</taxon>
        <taxon>Tracheophyta</taxon>
        <taxon>Spermatophyta</taxon>
        <taxon>Magnoliopsida</taxon>
        <taxon>eudicotyledons</taxon>
        <taxon>Gunneridae</taxon>
        <taxon>Pentapetalae</taxon>
        <taxon>rosids</taxon>
        <taxon>malvids</taxon>
        <taxon>Myrtales</taxon>
        <taxon>Lythraceae</taxon>
        <taxon>Punica</taxon>
    </lineage>
</organism>
<dbReference type="Proteomes" id="UP000197138">
    <property type="component" value="Unassembled WGS sequence"/>
</dbReference>
<dbReference type="AlphaFoldDB" id="A0A218WAF6"/>
<evidence type="ECO:0000313" key="2">
    <source>
        <dbReference type="Proteomes" id="UP000197138"/>
    </source>
</evidence>
<dbReference type="EMBL" id="MTKT01004810">
    <property type="protein sequence ID" value="OWM69857.1"/>
    <property type="molecule type" value="Genomic_DNA"/>
</dbReference>
<proteinExistence type="predicted"/>